<dbReference type="GO" id="GO:0003887">
    <property type="term" value="F:DNA-directed DNA polymerase activity"/>
    <property type="evidence" value="ECO:0007669"/>
    <property type="project" value="UniProtKB-KW"/>
</dbReference>
<keyword evidence="2" id="KW-0548">Nucleotidyltransferase</keyword>
<keyword evidence="4" id="KW-0239">DNA-directed DNA polymerase</keyword>
<evidence type="ECO:0000313" key="5">
    <source>
        <dbReference type="EMBL" id="EKD29554.1"/>
    </source>
</evidence>
<evidence type="ECO:0000256" key="4">
    <source>
        <dbReference type="ARBA" id="ARBA00022932"/>
    </source>
</evidence>
<dbReference type="PANTHER" id="PTHR34388:SF1">
    <property type="entry name" value="DNA POLYMERASE III SUBUNIT DELTA"/>
    <property type="match status" value="1"/>
</dbReference>
<dbReference type="GO" id="GO:0003677">
    <property type="term" value="F:DNA binding"/>
    <property type="evidence" value="ECO:0007669"/>
    <property type="project" value="InterPro"/>
</dbReference>
<organism evidence="5">
    <name type="scientific">uncultured bacterium</name>
    <name type="common">gcode 4</name>
    <dbReference type="NCBI Taxonomy" id="1234023"/>
    <lineage>
        <taxon>Bacteria</taxon>
        <taxon>environmental samples</taxon>
    </lineage>
</organism>
<dbReference type="SUPFAM" id="SSF52540">
    <property type="entry name" value="P-loop containing nucleoside triphosphate hydrolases"/>
    <property type="match status" value="1"/>
</dbReference>
<dbReference type="Gene3D" id="3.40.50.300">
    <property type="entry name" value="P-loop containing nucleotide triphosphate hydrolases"/>
    <property type="match status" value="1"/>
</dbReference>
<evidence type="ECO:0000256" key="1">
    <source>
        <dbReference type="ARBA" id="ARBA00022679"/>
    </source>
</evidence>
<dbReference type="GO" id="GO:0006261">
    <property type="term" value="P:DNA-templated DNA replication"/>
    <property type="evidence" value="ECO:0007669"/>
    <property type="project" value="TreeGrafter"/>
</dbReference>
<name>K1YWB4_9BACT</name>
<keyword evidence="1" id="KW-0808">Transferase</keyword>
<dbReference type="NCBIfam" id="TIGR01128">
    <property type="entry name" value="holA"/>
    <property type="match status" value="1"/>
</dbReference>
<evidence type="ECO:0000256" key="2">
    <source>
        <dbReference type="ARBA" id="ARBA00022695"/>
    </source>
</evidence>
<accession>K1YWB4</accession>
<dbReference type="Gene3D" id="1.10.8.60">
    <property type="match status" value="1"/>
</dbReference>
<protein>
    <submittedName>
        <fullName evidence="5">Uncharacterized protein</fullName>
    </submittedName>
</protein>
<reference evidence="5" key="1">
    <citation type="journal article" date="2012" name="Science">
        <title>Fermentation, hydrogen, and sulfur metabolism in multiple uncultivated bacterial phyla.</title>
        <authorList>
            <person name="Wrighton K.C."/>
            <person name="Thomas B.C."/>
            <person name="Sharon I."/>
            <person name="Miller C.S."/>
            <person name="Castelle C.J."/>
            <person name="VerBerkmoes N.C."/>
            <person name="Wilkins M.J."/>
            <person name="Hettich R.L."/>
            <person name="Lipton M.S."/>
            <person name="Williams K.H."/>
            <person name="Long P.E."/>
            <person name="Banfield J.F."/>
        </authorList>
    </citation>
    <scope>NUCLEOTIDE SEQUENCE [LARGE SCALE GENOMIC DNA]</scope>
</reference>
<sequence length="326" mass="36985">MPRSNIVFFTGANRIFLHRDLDKWIEVFALKYGEYNISRLDVGSLAKVNIAAELLTPVFLGEKRLIVIDGIPASTISAESEKSTVLEDAESAILSALDTIPDSSVVLFVESTPDKRKSLYKRLAEIATIKDYPLLEGPALREYIRKKIPHIDITAISRLIEFTGADINRIESELDKLSLYKQDGWITEEDIRSYVLSNIESSIFALTDAIFALDSVRAHAEFLRIIETHNIHQTFTTLISTLRTFLYSARLIELKYGATEVRTILKIHPFAFEKMQRFTKFTPRIRAVFDAFLLLDRRVKVGEGIGDTDDALRLGIEKTILCLQKT</sequence>
<gene>
    <name evidence="5" type="ORF">ACD_78C00360G0002</name>
</gene>
<dbReference type="Gene3D" id="1.20.272.10">
    <property type="match status" value="1"/>
</dbReference>
<keyword evidence="3" id="KW-0235">DNA replication</keyword>
<evidence type="ECO:0000256" key="3">
    <source>
        <dbReference type="ARBA" id="ARBA00022705"/>
    </source>
</evidence>
<dbReference type="GO" id="GO:0009360">
    <property type="term" value="C:DNA polymerase III complex"/>
    <property type="evidence" value="ECO:0007669"/>
    <property type="project" value="TreeGrafter"/>
</dbReference>
<dbReference type="InterPro" id="IPR027417">
    <property type="entry name" value="P-loop_NTPase"/>
</dbReference>
<dbReference type="AlphaFoldDB" id="K1YWB4"/>
<dbReference type="InterPro" id="IPR005790">
    <property type="entry name" value="DNA_polIII_delta"/>
</dbReference>
<dbReference type="PANTHER" id="PTHR34388">
    <property type="entry name" value="DNA POLYMERASE III SUBUNIT DELTA"/>
    <property type="match status" value="1"/>
</dbReference>
<dbReference type="EMBL" id="AMFJ01034360">
    <property type="protein sequence ID" value="EKD29554.1"/>
    <property type="molecule type" value="Genomic_DNA"/>
</dbReference>
<proteinExistence type="predicted"/>
<comment type="caution">
    <text evidence="5">The sequence shown here is derived from an EMBL/GenBank/DDBJ whole genome shotgun (WGS) entry which is preliminary data.</text>
</comment>